<dbReference type="CDD" id="cd04301">
    <property type="entry name" value="NAT_SF"/>
    <property type="match status" value="1"/>
</dbReference>
<organism evidence="2 3">
    <name type="scientific">Phyllobacterium myrsinacearum</name>
    <dbReference type="NCBI Taxonomy" id="28101"/>
    <lineage>
        <taxon>Bacteria</taxon>
        <taxon>Pseudomonadati</taxon>
        <taxon>Pseudomonadota</taxon>
        <taxon>Alphaproteobacteria</taxon>
        <taxon>Hyphomicrobiales</taxon>
        <taxon>Phyllobacteriaceae</taxon>
        <taxon>Phyllobacterium</taxon>
    </lineage>
</organism>
<evidence type="ECO:0000313" key="2">
    <source>
        <dbReference type="EMBL" id="PRD52381.1"/>
    </source>
</evidence>
<dbReference type="EMBL" id="PVBT01000004">
    <property type="protein sequence ID" value="PRD52381.1"/>
    <property type="molecule type" value="Genomic_DNA"/>
</dbReference>
<dbReference type="InterPro" id="IPR016181">
    <property type="entry name" value="Acyl_CoA_acyltransferase"/>
</dbReference>
<keyword evidence="2" id="KW-0808">Transferase</keyword>
<dbReference type="RefSeq" id="WP_105734891.1">
    <property type="nucleotide sequence ID" value="NZ_PVBT01000004.1"/>
</dbReference>
<dbReference type="Pfam" id="PF00583">
    <property type="entry name" value="Acetyltransf_1"/>
    <property type="match status" value="1"/>
</dbReference>
<comment type="caution">
    <text evidence="2">The sequence shown here is derived from an EMBL/GenBank/DDBJ whole genome shotgun (WGS) entry which is preliminary data.</text>
</comment>
<evidence type="ECO:0000259" key="1">
    <source>
        <dbReference type="PROSITE" id="PS51186"/>
    </source>
</evidence>
<name>A0A2S9JHA5_9HYPH</name>
<evidence type="ECO:0000313" key="3">
    <source>
        <dbReference type="Proteomes" id="UP000238563"/>
    </source>
</evidence>
<dbReference type="AlphaFoldDB" id="A0A2S9JHA5"/>
<keyword evidence="3" id="KW-1185">Reference proteome</keyword>
<dbReference type="PROSITE" id="PS51186">
    <property type="entry name" value="GNAT"/>
    <property type="match status" value="1"/>
</dbReference>
<dbReference type="OrthoDB" id="9787920at2"/>
<gene>
    <name evidence="2" type="ORF">C5750_15955</name>
</gene>
<sequence length="139" mass="15747">MNIHLEVTETPSPTDLKFLGDQLTAFNDSDVGPSQRMPLAVFVRDESDRVVGGISGYTAWGWLYIQWLWVDESFRGQHMAGRMLAVAEREAAKRGCHGAYIDTFNPSAAKTYLKQGYQTFATLPDFPMGRNRIFLQKRL</sequence>
<dbReference type="SUPFAM" id="SSF55729">
    <property type="entry name" value="Acyl-CoA N-acyltransferases (Nat)"/>
    <property type="match status" value="1"/>
</dbReference>
<protein>
    <submittedName>
        <fullName evidence="2">GNAT family N-acetyltransferase</fullName>
    </submittedName>
</protein>
<reference evidence="2 3" key="1">
    <citation type="submission" date="2018-02" db="EMBL/GenBank/DDBJ databases">
        <title>The draft genome of Phyllobacterium myrsinacearum DSM5892.</title>
        <authorList>
            <person name="Li L."/>
            <person name="Liu L."/>
            <person name="Zhang X."/>
            <person name="Wang T."/>
        </authorList>
    </citation>
    <scope>NUCLEOTIDE SEQUENCE [LARGE SCALE GENOMIC DNA]</scope>
    <source>
        <strain evidence="2 3">DSM 5892</strain>
    </source>
</reference>
<proteinExistence type="predicted"/>
<feature type="domain" description="N-acetyltransferase" evidence="1">
    <location>
        <begin position="1"/>
        <end position="139"/>
    </location>
</feature>
<accession>A0A2S9JHA5</accession>
<dbReference type="InterPro" id="IPR000182">
    <property type="entry name" value="GNAT_dom"/>
</dbReference>
<dbReference type="GO" id="GO:0016747">
    <property type="term" value="F:acyltransferase activity, transferring groups other than amino-acyl groups"/>
    <property type="evidence" value="ECO:0007669"/>
    <property type="project" value="InterPro"/>
</dbReference>
<dbReference type="Gene3D" id="3.40.630.30">
    <property type="match status" value="1"/>
</dbReference>
<dbReference type="Proteomes" id="UP000238563">
    <property type="component" value="Unassembled WGS sequence"/>
</dbReference>